<evidence type="ECO:0000256" key="1">
    <source>
        <dbReference type="SAM" id="Phobius"/>
    </source>
</evidence>
<dbReference type="InterPro" id="IPR039774">
    <property type="entry name" value="Sin3-like"/>
</dbReference>
<sequence length="110" mass="12560">MFVEVVWIILVVIAMLTELVLSLIFLTDDTVGIIENAKDLFKGYPSLLLGLNPFLTMGYEIVLNDEDGKIYLMEQALDFVKKNRGYPTSQRPSRFARKVQQILLGRFSNC</sequence>
<reference evidence="2" key="1">
    <citation type="submission" date="2023-08" db="EMBL/GenBank/DDBJ databases">
        <title>A de novo genome assembly of Solanum verrucosum Schlechtendal, a Mexican diploid species geographically isolated from the other diploid A-genome species in potato relatives.</title>
        <authorList>
            <person name="Hosaka K."/>
        </authorList>
    </citation>
    <scope>NUCLEOTIDE SEQUENCE</scope>
    <source>
        <tissue evidence="2">Young leaves</tissue>
    </source>
</reference>
<organism evidence="2 3">
    <name type="scientific">Solanum verrucosum</name>
    <dbReference type="NCBI Taxonomy" id="315347"/>
    <lineage>
        <taxon>Eukaryota</taxon>
        <taxon>Viridiplantae</taxon>
        <taxon>Streptophyta</taxon>
        <taxon>Embryophyta</taxon>
        <taxon>Tracheophyta</taxon>
        <taxon>Spermatophyta</taxon>
        <taxon>Magnoliopsida</taxon>
        <taxon>eudicotyledons</taxon>
        <taxon>Gunneridae</taxon>
        <taxon>Pentapetalae</taxon>
        <taxon>asterids</taxon>
        <taxon>lamiids</taxon>
        <taxon>Solanales</taxon>
        <taxon>Solanaceae</taxon>
        <taxon>Solanoideae</taxon>
        <taxon>Solaneae</taxon>
        <taxon>Solanum</taxon>
    </lineage>
</organism>
<evidence type="ECO:0000313" key="3">
    <source>
        <dbReference type="Proteomes" id="UP001234989"/>
    </source>
</evidence>
<keyword evidence="3" id="KW-1185">Reference proteome</keyword>
<protein>
    <submittedName>
        <fullName evidence="2">Uncharacterized protein</fullName>
    </submittedName>
</protein>
<name>A0AAF0UPK9_SOLVR</name>
<evidence type="ECO:0000313" key="2">
    <source>
        <dbReference type="EMBL" id="WMV50152.1"/>
    </source>
</evidence>
<proteinExistence type="predicted"/>
<keyword evidence="1" id="KW-0812">Transmembrane</keyword>
<dbReference type="PANTHER" id="PTHR12346">
    <property type="entry name" value="SIN3B-RELATED"/>
    <property type="match status" value="1"/>
</dbReference>
<dbReference type="Proteomes" id="UP001234989">
    <property type="component" value="Chromosome 10"/>
</dbReference>
<dbReference type="AlphaFoldDB" id="A0AAF0UPK9"/>
<keyword evidence="1" id="KW-0472">Membrane</keyword>
<gene>
    <name evidence="2" type="ORF">MTR67_043537</name>
</gene>
<dbReference type="PANTHER" id="PTHR12346:SF66">
    <property type="match status" value="1"/>
</dbReference>
<keyword evidence="1" id="KW-1133">Transmembrane helix</keyword>
<feature type="transmembrane region" description="Helical" evidence="1">
    <location>
        <begin position="6"/>
        <end position="26"/>
    </location>
</feature>
<dbReference type="EMBL" id="CP133621">
    <property type="protein sequence ID" value="WMV50152.1"/>
    <property type="molecule type" value="Genomic_DNA"/>
</dbReference>
<dbReference type="GO" id="GO:0003714">
    <property type="term" value="F:transcription corepressor activity"/>
    <property type="evidence" value="ECO:0007669"/>
    <property type="project" value="InterPro"/>
</dbReference>
<accession>A0AAF0UPK9</accession>